<reference evidence="3" key="1">
    <citation type="journal article" date="2011" name="Genome Biol.">
        <title>Comparative genomics of the social amoebae Dictyostelium discoideum and Dictyostelium purpureum.</title>
        <authorList>
            <consortium name="US DOE Joint Genome Institute (JGI-PGF)"/>
            <person name="Sucgang R."/>
            <person name="Kuo A."/>
            <person name="Tian X."/>
            <person name="Salerno W."/>
            <person name="Parikh A."/>
            <person name="Feasley C.L."/>
            <person name="Dalin E."/>
            <person name="Tu H."/>
            <person name="Huang E."/>
            <person name="Barry K."/>
            <person name="Lindquist E."/>
            <person name="Shapiro H."/>
            <person name="Bruce D."/>
            <person name="Schmutz J."/>
            <person name="Salamov A."/>
            <person name="Fey P."/>
            <person name="Gaudet P."/>
            <person name="Anjard C."/>
            <person name="Babu M.M."/>
            <person name="Basu S."/>
            <person name="Bushmanova Y."/>
            <person name="van der Wel H."/>
            <person name="Katoh-Kurasawa M."/>
            <person name="Dinh C."/>
            <person name="Coutinho P.M."/>
            <person name="Saito T."/>
            <person name="Elias M."/>
            <person name="Schaap P."/>
            <person name="Kay R.R."/>
            <person name="Henrissat B."/>
            <person name="Eichinger L."/>
            <person name="Rivero F."/>
            <person name="Putnam N.H."/>
            <person name="West C.M."/>
            <person name="Loomis W.F."/>
            <person name="Chisholm R.L."/>
            <person name="Shaulsky G."/>
            <person name="Strassmann J.E."/>
            <person name="Queller D.C."/>
            <person name="Kuspa A."/>
            <person name="Grigoriev I.V."/>
        </authorList>
    </citation>
    <scope>NUCLEOTIDE SEQUENCE [LARGE SCALE GENOMIC DNA]</scope>
    <source>
        <strain evidence="3">QSDP1</strain>
    </source>
</reference>
<name>F1A298_DICPU</name>
<evidence type="ECO:0000256" key="1">
    <source>
        <dbReference type="SAM" id="MobiDB-lite"/>
    </source>
</evidence>
<accession>F1A298</accession>
<sequence length="129" mass="15387">MIFILFFFFFYNNNKIKGIIRLIERSIITISKLFKEIIKRKLISCQIDVFNPEKLSISFDKSDPEETDNEVDEDENEIENQESRSERTKDIEYYPSGATLSQKQLKDIKFMRTNVLLREYKKQGLIVFS</sequence>
<dbReference type="Proteomes" id="UP000001064">
    <property type="component" value="Unassembled WGS sequence"/>
</dbReference>
<proteinExistence type="predicted"/>
<dbReference type="EMBL" id="GL871403">
    <property type="protein sequence ID" value="EGC29681.1"/>
    <property type="molecule type" value="Genomic_DNA"/>
</dbReference>
<keyword evidence="3" id="KW-1185">Reference proteome</keyword>
<gene>
    <name evidence="2" type="ORF">DICPUDRAFT_84317</name>
</gene>
<dbReference type="KEGG" id="dpp:DICPUDRAFT_84317"/>
<dbReference type="AlphaFoldDB" id="F1A298"/>
<organism evidence="2 3">
    <name type="scientific">Dictyostelium purpureum</name>
    <name type="common">Slime mold</name>
    <dbReference type="NCBI Taxonomy" id="5786"/>
    <lineage>
        <taxon>Eukaryota</taxon>
        <taxon>Amoebozoa</taxon>
        <taxon>Evosea</taxon>
        <taxon>Eumycetozoa</taxon>
        <taxon>Dictyostelia</taxon>
        <taxon>Dictyosteliales</taxon>
        <taxon>Dictyosteliaceae</taxon>
        <taxon>Dictyostelium</taxon>
    </lineage>
</organism>
<feature type="compositionally biased region" description="Acidic residues" evidence="1">
    <location>
        <begin position="63"/>
        <end position="80"/>
    </location>
</feature>
<dbReference type="InParanoid" id="F1A298"/>
<evidence type="ECO:0000313" key="2">
    <source>
        <dbReference type="EMBL" id="EGC29681.1"/>
    </source>
</evidence>
<protein>
    <submittedName>
        <fullName evidence="2">Uncharacterized protein</fullName>
    </submittedName>
</protein>
<dbReference type="GeneID" id="10505109"/>
<dbReference type="RefSeq" id="XP_003293786.1">
    <property type="nucleotide sequence ID" value="XM_003293738.1"/>
</dbReference>
<dbReference type="VEuPathDB" id="AmoebaDB:DICPUDRAFT_84317"/>
<feature type="region of interest" description="Disordered" evidence="1">
    <location>
        <begin position="59"/>
        <end position="89"/>
    </location>
</feature>
<evidence type="ECO:0000313" key="3">
    <source>
        <dbReference type="Proteomes" id="UP000001064"/>
    </source>
</evidence>